<name>A0A8C4N4D5_EPTBU</name>
<organism evidence="9 10">
    <name type="scientific">Eptatretus burgeri</name>
    <name type="common">Inshore hagfish</name>
    <dbReference type="NCBI Taxonomy" id="7764"/>
    <lineage>
        <taxon>Eukaryota</taxon>
        <taxon>Metazoa</taxon>
        <taxon>Chordata</taxon>
        <taxon>Craniata</taxon>
        <taxon>Vertebrata</taxon>
        <taxon>Cyclostomata</taxon>
        <taxon>Myxini</taxon>
        <taxon>Myxiniformes</taxon>
        <taxon>Myxinidae</taxon>
        <taxon>Eptatretinae</taxon>
        <taxon>Eptatretus</taxon>
    </lineage>
</organism>
<evidence type="ECO:0000313" key="9">
    <source>
        <dbReference type="Ensembl" id="ENSEBUP00000002040.1"/>
    </source>
</evidence>
<protein>
    <recommendedName>
        <fullName evidence="6">Anoctamin</fullName>
    </recommendedName>
</protein>
<evidence type="ECO:0000256" key="3">
    <source>
        <dbReference type="ARBA" id="ARBA00022692"/>
    </source>
</evidence>
<evidence type="ECO:0000256" key="7">
    <source>
        <dbReference type="SAM" id="MobiDB-lite"/>
    </source>
</evidence>
<proteinExistence type="inferred from homology"/>
<evidence type="ECO:0000259" key="8">
    <source>
        <dbReference type="Pfam" id="PF04547"/>
    </source>
</evidence>
<sequence length="206" mass="23649">MTSDFIPRLAYQYVYSPNGTLHGFVEHTLSSFNTSDFPEESVNNAMDALKVSMCHFRDYREPPWSLEKYELSKQYWTVMAIRLMFVLIFRNLVMFSSSMLDWLIPDVPEDIAESIRKEQRLAADCFLRDEQEKHNILQTFATQKEDQKEQLTPPFGPHQAGGNDSPILRETGGTGNPVTLMMEAEDISPENNSNDGNNLFTNNIKL</sequence>
<dbReference type="Proteomes" id="UP000694388">
    <property type="component" value="Unplaced"/>
</dbReference>
<comment type="subcellular location">
    <subcellularLocation>
        <location evidence="1 6">Membrane</location>
        <topology evidence="1 6">Multi-pass membrane protein</topology>
    </subcellularLocation>
</comment>
<evidence type="ECO:0000256" key="2">
    <source>
        <dbReference type="ARBA" id="ARBA00009671"/>
    </source>
</evidence>
<evidence type="ECO:0000256" key="6">
    <source>
        <dbReference type="RuleBase" id="RU280814"/>
    </source>
</evidence>
<dbReference type="GO" id="GO:0005886">
    <property type="term" value="C:plasma membrane"/>
    <property type="evidence" value="ECO:0007669"/>
    <property type="project" value="TreeGrafter"/>
</dbReference>
<evidence type="ECO:0000256" key="4">
    <source>
        <dbReference type="ARBA" id="ARBA00022989"/>
    </source>
</evidence>
<dbReference type="OMA" id="MKYWHIF"/>
<dbReference type="PANTHER" id="PTHR12308:SF82">
    <property type="entry name" value="ANOCTAMIN-1-LIKE ISOFORM X2"/>
    <property type="match status" value="1"/>
</dbReference>
<dbReference type="GO" id="GO:0005254">
    <property type="term" value="F:chloride channel activity"/>
    <property type="evidence" value="ECO:0007669"/>
    <property type="project" value="TreeGrafter"/>
</dbReference>
<feature type="compositionally biased region" description="Polar residues" evidence="7">
    <location>
        <begin position="189"/>
        <end position="206"/>
    </location>
</feature>
<keyword evidence="4" id="KW-1133">Transmembrane helix</keyword>
<reference evidence="9" key="1">
    <citation type="submission" date="2025-08" db="UniProtKB">
        <authorList>
            <consortium name="Ensembl"/>
        </authorList>
    </citation>
    <scope>IDENTIFICATION</scope>
</reference>
<keyword evidence="10" id="KW-1185">Reference proteome</keyword>
<dbReference type="AlphaFoldDB" id="A0A8C4N4D5"/>
<reference evidence="9" key="2">
    <citation type="submission" date="2025-09" db="UniProtKB">
        <authorList>
            <consortium name="Ensembl"/>
        </authorList>
    </citation>
    <scope>IDENTIFICATION</scope>
</reference>
<dbReference type="GeneTree" id="ENSGT00940000155840"/>
<comment type="similarity">
    <text evidence="2 6">Belongs to the anoctamin family.</text>
</comment>
<feature type="region of interest" description="Disordered" evidence="7">
    <location>
        <begin position="187"/>
        <end position="206"/>
    </location>
</feature>
<feature type="domain" description="Anoctamin transmembrane" evidence="8">
    <location>
        <begin position="45"/>
        <end position="118"/>
    </location>
</feature>
<dbReference type="InterPro" id="IPR007632">
    <property type="entry name" value="Anoctamin"/>
</dbReference>
<dbReference type="Pfam" id="PF04547">
    <property type="entry name" value="Anoctamin"/>
    <property type="match status" value="1"/>
</dbReference>
<evidence type="ECO:0000313" key="10">
    <source>
        <dbReference type="Proteomes" id="UP000694388"/>
    </source>
</evidence>
<keyword evidence="3" id="KW-0812">Transmembrane</keyword>
<evidence type="ECO:0000256" key="1">
    <source>
        <dbReference type="ARBA" id="ARBA00004141"/>
    </source>
</evidence>
<dbReference type="PANTHER" id="PTHR12308">
    <property type="entry name" value="ANOCTAMIN"/>
    <property type="match status" value="1"/>
</dbReference>
<feature type="region of interest" description="Disordered" evidence="7">
    <location>
        <begin position="143"/>
        <end position="178"/>
    </location>
</feature>
<dbReference type="Ensembl" id="ENSEBUT00000002386.1">
    <property type="protein sequence ID" value="ENSEBUP00000002040.1"/>
    <property type="gene ID" value="ENSEBUG00000001634.1"/>
</dbReference>
<dbReference type="InterPro" id="IPR049452">
    <property type="entry name" value="Anoctamin_TM"/>
</dbReference>
<evidence type="ECO:0000256" key="5">
    <source>
        <dbReference type="ARBA" id="ARBA00023136"/>
    </source>
</evidence>
<keyword evidence="5" id="KW-0472">Membrane</keyword>
<accession>A0A8C4N4D5</accession>